<reference evidence="3 4" key="1">
    <citation type="submission" date="2018-04" db="EMBL/GenBank/DDBJ databases">
        <title>Chitinophaga fuyangensis sp. nov., isolated from soil in a chemical factory.</title>
        <authorList>
            <person name="Chen K."/>
        </authorList>
    </citation>
    <scope>NUCLEOTIDE SEQUENCE [LARGE SCALE GENOMIC DNA]</scope>
    <source>
        <strain evidence="3 4">LY-1</strain>
    </source>
</reference>
<feature type="signal peptide" evidence="1">
    <location>
        <begin position="1"/>
        <end position="22"/>
    </location>
</feature>
<dbReference type="Gene3D" id="3.10.450.50">
    <property type="match status" value="1"/>
</dbReference>
<dbReference type="RefSeq" id="WP_108685003.1">
    <property type="nucleotide sequence ID" value="NZ_QCYK01000001.1"/>
</dbReference>
<dbReference type="InterPro" id="IPR027843">
    <property type="entry name" value="DUF4440"/>
</dbReference>
<feature type="chain" id="PRO_5015767321" evidence="1">
    <location>
        <begin position="23"/>
        <end position="148"/>
    </location>
</feature>
<dbReference type="OrthoDB" id="120856at2"/>
<dbReference type="SUPFAM" id="SSF54427">
    <property type="entry name" value="NTF2-like"/>
    <property type="match status" value="1"/>
</dbReference>
<dbReference type="Proteomes" id="UP000244450">
    <property type="component" value="Unassembled WGS sequence"/>
</dbReference>
<dbReference type="EMBL" id="QCYK01000001">
    <property type="protein sequence ID" value="PUZ28364.1"/>
    <property type="molecule type" value="Genomic_DNA"/>
</dbReference>
<evidence type="ECO:0000259" key="2">
    <source>
        <dbReference type="Pfam" id="PF14534"/>
    </source>
</evidence>
<name>A0A2T7BL08_9BACT</name>
<sequence>MRFSLLSILLSLNLLLGKHVLAQQSAPAEIQAVMDAQSTAWNKGDLKAFMQTYWHSDSLLFVGKNGLRHGWQATLDAYRKGYPDRASMGQLDFKLLEWQQPSPDSWFVVGRWHLKRSVGDLQGYFTLLIKKIDDNWKIVADHSSSSDH</sequence>
<organism evidence="3 4">
    <name type="scientific">Chitinophaga parva</name>
    <dbReference type="NCBI Taxonomy" id="2169414"/>
    <lineage>
        <taxon>Bacteria</taxon>
        <taxon>Pseudomonadati</taxon>
        <taxon>Bacteroidota</taxon>
        <taxon>Chitinophagia</taxon>
        <taxon>Chitinophagales</taxon>
        <taxon>Chitinophagaceae</taxon>
        <taxon>Chitinophaga</taxon>
    </lineage>
</organism>
<comment type="caution">
    <text evidence="3">The sequence shown here is derived from an EMBL/GenBank/DDBJ whole genome shotgun (WGS) entry which is preliminary data.</text>
</comment>
<feature type="domain" description="DUF4440" evidence="2">
    <location>
        <begin position="30"/>
        <end position="138"/>
    </location>
</feature>
<accession>A0A2T7BL08</accession>
<gene>
    <name evidence="3" type="ORF">DCC81_02450</name>
</gene>
<dbReference type="AlphaFoldDB" id="A0A2T7BL08"/>
<dbReference type="Pfam" id="PF14534">
    <property type="entry name" value="DUF4440"/>
    <property type="match status" value="1"/>
</dbReference>
<evidence type="ECO:0000313" key="3">
    <source>
        <dbReference type="EMBL" id="PUZ28364.1"/>
    </source>
</evidence>
<evidence type="ECO:0000313" key="4">
    <source>
        <dbReference type="Proteomes" id="UP000244450"/>
    </source>
</evidence>
<evidence type="ECO:0000256" key="1">
    <source>
        <dbReference type="SAM" id="SignalP"/>
    </source>
</evidence>
<keyword evidence="4" id="KW-1185">Reference proteome</keyword>
<keyword evidence="1" id="KW-0732">Signal</keyword>
<dbReference type="InterPro" id="IPR032710">
    <property type="entry name" value="NTF2-like_dom_sf"/>
</dbReference>
<proteinExistence type="predicted"/>
<protein>
    <submittedName>
        <fullName evidence="3">DUF4440 domain-containing protein</fullName>
    </submittedName>
</protein>